<dbReference type="Gene3D" id="2.60.40.10">
    <property type="entry name" value="Immunoglobulins"/>
    <property type="match status" value="4"/>
</dbReference>
<feature type="domain" description="Gram-positive cocci surface proteins LPxTG" evidence="7">
    <location>
        <begin position="377"/>
        <end position="412"/>
    </location>
</feature>
<dbReference type="InterPro" id="IPR013783">
    <property type="entry name" value="Ig-like_fold"/>
</dbReference>
<keyword evidence="10" id="KW-1185">Reference proteome</keyword>
<dbReference type="EMBL" id="SDGV01000024">
    <property type="protein sequence ID" value="THB60396.1"/>
    <property type="molecule type" value="Genomic_DNA"/>
</dbReference>
<sequence length="413" mass="46407">MQERVRVMKKIIKILTVFLLLFAANPIVAMAAHDKKQISNQLTKDSLSPEILVKNIELTNTNLPLGTEWKASDNFSFIELTDGTKLEWNDIDSEIIVSGSVDPNKAGTYLLTYKYQGMESTATVTIKELDVATVQEISVKNSTIPVGSKWKASDNFNYILMSNGVKLNWIDVEKHIKIKGTVNDGVIGVYEVTYLYQDKVVVAKITVKDMEPVKVQDIILKDSCVSLGGLWNVKDNFDYVLLQDGTKLSWENIKNEIKIKGHVDTKVSGTYQVLYSYQDKEKTATINVKSMPKEVVKEISTKNLTIVVGSKWSPQDSFNYVGLEDGKKLNWNEVSKKIIVSGNNDVNVNKPGEYKVTYTYNDKSEDATIKVILKEEKIKSLPKTGEKFDLSLFILGITMITTSVVLLIIKKKI</sequence>
<evidence type="ECO:0000256" key="3">
    <source>
        <dbReference type="ARBA" id="ARBA00022729"/>
    </source>
</evidence>
<dbReference type="Pfam" id="PF07523">
    <property type="entry name" value="Big_3"/>
    <property type="match status" value="4"/>
</dbReference>
<keyword evidence="3 6" id="KW-0732">Signal</keyword>
<evidence type="ECO:0000256" key="5">
    <source>
        <dbReference type="SAM" id="Phobius"/>
    </source>
</evidence>
<keyword evidence="5" id="KW-0812">Transmembrane</keyword>
<keyword evidence="2" id="KW-0964">Secreted</keyword>
<dbReference type="OrthoDB" id="1771364at2"/>
<proteinExistence type="predicted"/>
<evidence type="ECO:0000259" key="8">
    <source>
        <dbReference type="Pfam" id="PF07523"/>
    </source>
</evidence>
<keyword evidence="4" id="KW-0572">Peptidoglycan-anchor</keyword>
<comment type="caution">
    <text evidence="9">The sequence shown here is derived from an EMBL/GenBank/DDBJ whole genome shotgun (WGS) entry which is preliminary data.</text>
</comment>
<dbReference type="AlphaFoldDB" id="A0A4S3B4Q5"/>
<evidence type="ECO:0000313" key="10">
    <source>
        <dbReference type="Proteomes" id="UP000310506"/>
    </source>
</evidence>
<evidence type="ECO:0000259" key="7">
    <source>
        <dbReference type="Pfam" id="PF00746"/>
    </source>
</evidence>
<dbReference type="Proteomes" id="UP000310506">
    <property type="component" value="Unassembled WGS sequence"/>
</dbReference>
<gene>
    <name evidence="9" type="ORF">ESZ54_10525</name>
</gene>
<evidence type="ECO:0000256" key="1">
    <source>
        <dbReference type="ARBA" id="ARBA00022512"/>
    </source>
</evidence>
<evidence type="ECO:0000256" key="2">
    <source>
        <dbReference type="ARBA" id="ARBA00022525"/>
    </source>
</evidence>
<keyword evidence="5" id="KW-0472">Membrane</keyword>
<keyword evidence="5" id="KW-1133">Transmembrane helix</keyword>
<dbReference type="NCBIfam" id="TIGR01167">
    <property type="entry name" value="LPXTG_anchor"/>
    <property type="match status" value="1"/>
</dbReference>
<evidence type="ECO:0000256" key="4">
    <source>
        <dbReference type="ARBA" id="ARBA00023088"/>
    </source>
</evidence>
<feature type="domain" description="Ig-like" evidence="8">
    <location>
        <begin position="304"/>
        <end position="371"/>
    </location>
</feature>
<keyword evidence="1" id="KW-0134">Cell wall</keyword>
<feature type="signal peptide" evidence="6">
    <location>
        <begin position="1"/>
        <end position="31"/>
    </location>
</feature>
<accession>A0A4S3B4Q5</accession>
<feature type="domain" description="Ig-like" evidence="8">
    <location>
        <begin position="61"/>
        <end position="125"/>
    </location>
</feature>
<organism evidence="9 10">
    <name type="scientific">Vagococcus silagei</name>
    <dbReference type="NCBI Taxonomy" id="2508885"/>
    <lineage>
        <taxon>Bacteria</taxon>
        <taxon>Bacillati</taxon>
        <taxon>Bacillota</taxon>
        <taxon>Bacilli</taxon>
        <taxon>Lactobacillales</taxon>
        <taxon>Enterococcaceae</taxon>
        <taxon>Vagococcus</taxon>
    </lineage>
</organism>
<dbReference type="InterPro" id="IPR022038">
    <property type="entry name" value="Ig-like_bact"/>
</dbReference>
<feature type="domain" description="Ig-like" evidence="8">
    <location>
        <begin position="138"/>
        <end position="207"/>
    </location>
</feature>
<reference evidence="9 10" key="1">
    <citation type="submission" date="2019-01" db="EMBL/GenBank/DDBJ databases">
        <title>Vagococcus silagei sp. nov. isolated from brewer's grain.</title>
        <authorList>
            <person name="Guu J.-R."/>
        </authorList>
    </citation>
    <scope>NUCLEOTIDE SEQUENCE [LARGE SCALE GENOMIC DNA]</scope>
    <source>
        <strain evidence="9 10">2B-2</strain>
    </source>
</reference>
<feature type="transmembrane region" description="Helical" evidence="5">
    <location>
        <begin position="390"/>
        <end position="409"/>
    </location>
</feature>
<evidence type="ECO:0000256" key="6">
    <source>
        <dbReference type="SAM" id="SignalP"/>
    </source>
</evidence>
<protein>
    <submittedName>
        <fullName evidence="9">LPXTG cell wall anchor domain-containing protein</fullName>
    </submittedName>
</protein>
<name>A0A4S3B4Q5_9ENTE</name>
<feature type="domain" description="Ig-like" evidence="8">
    <location>
        <begin position="221"/>
        <end position="288"/>
    </location>
</feature>
<evidence type="ECO:0000313" key="9">
    <source>
        <dbReference type="EMBL" id="THB60396.1"/>
    </source>
</evidence>
<dbReference type="Pfam" id="PF00746">
    <property type="entry name" value="Gram_pos_anchor"/>
    <property type="match status" value="1"/>
</dbReference>
<dbReference type="InterPro" id="IPR019931">
    <property type="entry name" value="LPXTG_anchor"/>
</dbReference>
<feature type="chain" id="PRO_5020800541" evidence="6">
    <location>
        <begin position="32"/>
        <end position="413"/>
    </location>
</feature>